<feature type="binding site" evidence="9">
    <location>
        <begin position="31"/>
        <end position="38"/>
    </location>
    <ligand>
        <name>ATP</name>
        <dbReference type="ChEBI" id="CHEBI:30616"/>
    </ligand>
</feature>
<accession>A0A2X0XMV3</accession>
<dbReference type="GO" id="GO:0005524">
    <property type="term" value="F:ATP binding"/>
    <property type="evidence" value="ECO:0007669"/>
    <property type="project" value="UniProtKB-KW"/>
</dbReference>
<keyword evidence="6 9" id="KW-0547">Nucleotide-binding</keyword>
<reference evidence="10 11" key="1">
    <citation type="submission" date="2018-06" db="EMBL/GenBank/DDBJ databases">
        <authorList>
            <consortium name="Pathogen Informatics"/>
            <person name="Doyle S."/>
        </authorList>
    </citation>
    <scope>NUCLEOTIDE SEQUENCE [LARGE SCALE GENOMIC DNA]</scope>
    <source>
        <strain evidence="10 11">NCTC7582</strain>
    </source>
</reference>
<dbReference type="PANTHER" id="PTHR21299">
    <property type="entry name" value="CYTIDYLATE KINASE/PANTOATE-BETA-ALANINE LIGASE"/>
    <property type="match status" value="1"/>
</dbReference>
<comment type="catalytic activity">
    <reaction evidence="8 9">
        <text>(R)-pantoate + beta-alanine + ATP = (R)-pantothenate + AMP + diphosphate + H(+)</text>
        <dbReference type="Rhea" id="RHEA:10912"/>
        <dbReference type="ChEBI" id="CHEBI:15378"/>
        <dbReference type="ChEBI" id="CHEBI:15980"/>
        <dbReference type="ChEBI" id="CHEBI:29032"/>
        <dbReference type="ChEBI" id="CHEBI:30616"/>
        <dbReference type="ChEBI" id="CHEBI:33019"/>
        <dbReference type="ChEBI" id="CHEBI:57966"/>
        <dbReference type="ChEBI" id="CHEBI:456215"/>
        <dbReference type="EC" id="6.3.2.1"/>
    </reaction>
</comment>
<evidence type="ECO:0000256" key="9">
    <source>
        <dbReference type="HAMAP-Rule" id="MF_00158"/>
    </source>
</evidence>
<feature type="binding site" evidence="9">
    <location>
        <position position="62"/>
    </location>
    <ligand>
        <name>(R)-pantoate</name>
        <dbReference type="ChEBI" id="CHEBI:15980"/>
    </ligand>
</feature>
<dbReference type="HAMAP" id="MF_00158">
    <property type="entry name" value="PanC"/>
    <property type="match status" value="1"/>
</dbReference>
<dbReference type="AlphaFoldDB" id="A0A2X0XMV3"/>
<dbReference type="FunFam" id="3.40.50.620:FF:000013">
    <property type="entry name" value="Pantothenate synthetase"/>
    <property type="match status" value="1"/>
</dbReference>
<dbReference type="Gene3D" id="3.30.1300.10">
    <property type="entry name" value="Pantoate-beta-alanine ligase, C-terminal domain"/>
    <property type="match status" value="1"/>
</dbReference>
<organism evidence="10 11">
    <name type="scientific">Lysinibacillus capsici</name>
    <dbReference type="NCBI Taxonomy" id="2115968"/>
    <lineage>
        <taxon>Bacteria</taxon>
        <taxon>Bacillati</taxon>
        <taxon>Bacillota</taxon>
        <taxon>Bacilli</taxon>
        <taxon>Bacillales</taxon>
        <taxon>Bacillaceae</taxon>
        <taxon>Lysinibacillus</taxon>
    </lineage>
</organism>
<evidence type="ECO:0000256" key="6">
    <source>
        <dbReference type="ARBA" id="ARBA00022741"/>
    </source>
</evidence>
<feature type="binding site" evidence="9">
    <location>
        <begin position="185"/>
        <end position="188"/>
    </location>
    <ligand>
        <name>ATP</name>
        <dbReference type="ChEBI" id="CHEBI:30616"/>
    </ligand>
</feature>
<keyword evidence="7 9" id="KW-0067">ATP-binding</keyword>
<feature type="binding site" evidence="9">
    <location>
        <position position="177"/>
    </location>
    <ligand>
        <name>ATP</name>
        <dbReference type="ChEBI" id="CHEBI:30616"/>
    </ligand>
</feature>
<evidence type="ECO:0000256" key="1">
    <source>
        <dbReference type="ARBA" id="ARBA00004990"/>
    </source>
</evidence>
<dbReference type="SUPFAM" id="SSF52374">
    <property type="entry name" value="Nucleotidylyl transferase"/>
    <property type="match status" value="1"/>
</dbReference>
<dbReference type="CDD" id="cd00560">
    <property type="entry name" value="PanC"/>
    <property type="match status" value="1"/>
</dbReference>
<dbReference type="Proteomes" id="UP000251431">
    <property type="component" value="Unassembled WGS sequence"/>
</dbReference>
<dbReference type="Gene3D" id="3.40.50.620">
    <property type="entry name" value="HUPs"/>
    <property type="match status" value="1"/>
</dbReference>
<dbReference type="STRING" id="1421.A2J09_03415"/>
<dbReference type="GO" id="GO:0004592">
    <property type="term" value="F:pantoate-beta-alanine ligase activity"/>
    <property type="evidence" value="ECO:0007669"/>
    <property type="project" value="UniProtKB-UniRule"/>
</dbReference>
<evidence type="ECO:0000256" key="2">
    <source>
        <dbReference type="ARBA" id="ARBA00009256"/>
    </source>
</evidence>
<comment type="miscellaneous">
    <text evidence="9">The reaction proceeds by a bi uni uni bi ping pong mechanism.</text>
</comment>
<dbReference type="InterPro" id="IPR003721">
    <property type="entry name" value="Pantoate_ligase"/>
</dbReference>
<gene>
    <name evidence="9 10" type="primary">panC</name>
    <name evidence="10" type="ORF">NCTC7582_03151</name>
</gene>
<dbReference type="EMBL" id="UAQE01000001">
    <property type="protein sequence ID" value="SPU00269.1"/>
    <property type="molecule type" value="Genomic_DNA"/>
</dbReference>
<evidence type="ECO:0000313" key="11">
    <source>
        <dbReference type="Proteomes" id="UP000251431"/>
    </source>
</evidence>
<feature type="binding site" evidence="9">
    <location>
        <position position="154"/>
    </location>
    <ligand>
        <name>(R)-pantoate</name>
        <dbReference type="ChEBI" id="CHEBI:15980"/>
    </ligand>
</feature>
<protein>
    <recommendedName>
        <fullName evidence="9">Pantothenate synthetase</fullName>
        <shortName evidence="9">PS</shortName>
        <ecNumber evidence="9">6.3.2.1</ecNumber>
    </recommendedName>
    <alternativeName>
        <fullName evidence="9">Pantoate--beta-alanine ligase</fullName>
    </alternativeName>
    <alternativeName>
        <fullName evidence="9">Pantoate-activating enzyme</fullName>
    </alternativeName>
</protein>
<dbReference type="PANTHER" id="PTHR21299:SF1">
    <property type="entry name" value="PANTOATE--BETA-ALANINE LIGASE"/>
    <property type="match status" value="1"/>
</dbReference>
<dbReference type="InterPro" id="IPR042176">
    <property type="entry name" value="Pantoate_ligase_C"/>
</dbReference>
<dbReference type="InterPro" id="IPR014729">
    <property type="entry name" value="Rossmann-like_a/b/a_fold"/>
</dbReference>
<dbReference type="GO" id="GO:0005829">
    <property type="term" value="C:cytosol"/>
    <property type="evidence" value="ECO:0007669"/>
    <property type="project" value="TreeGrafter"/>
</dbReference>
<keyword evidence="4 9" id="KW-0436">Ligase</keyword>
<dbReference type="UniPathway" id="UPA00028">
    <property type="reaction ID" value="UER00005"/>
</dbReference>
<comment type="subunit">
    <text evidence="9">Homodimer.</text>
</comment>
<feature type="active site" description="Proton donor" evidence="9">
    <location>
        <position position="38"/>
    </location>
</feature>
<evidence type="ECO:0000313" key="10">
    <source>
        <dbReference type="EMBL" id="SPU00269.1"/>
    </source>
</evidence>
<keyword evidence="3 9" id="KW-0963">Cytoplasm</keyword>
<comment type="function">
    <text evidence="9">Catalyzes the condensation of pantoate with beta-alanine in an ATP-dependent reaction via a pantoyl-adenylate intermediate.</text>
</comment>
<evidence type="ECO:0000256" key="5">
    <source>
        <dbReference type="ARBA" id="ARBA00022655"/>
    </source>
</evidence>
<evidence type="ECO:0000256" key="3">
    <source>
        <dbReference type="ARBA" id="ARBA00022490"/>
    </source>
</evidence>
<comment type="subcellular location">
    <subcellularLocation>
        <location evidence="9">Cytoplasm</location>
    </subcellularLocation>
</comment>
<keyword evidence="5 9" id="KW-0566">Pantothenate biosynthesis</keyword>
<feature type="binding site" evidence="9">
    <location>
        <begin position="148"/>
        <end position="151"/>
    </location>
    <ligand>
        <name>ATP</name>
        <dbReference type="ChEBI" id="CHEBI:30616"/>
    </ligand>
</feature>
<evidence type="ECO:0000256" key="8">
    <source>
        <dbReference type="ARBA" id="ARBA00048258"/>
    </source>
</evidence>
<sequence>MMKVITTIQALATEIQAAKHAQKTIGLVPTMGYLHEGHLTLAQTARVENDVVVMSIFVNPTQFGPNEDFESYPRDLPRDTALAESVGVDIVFAPSVEEMYPQDGGIRLHAGEQATILCGASRPGHFDGVLQVVSKLFHLTLPTRAYFGQKDAQQVAIIATMVRDFNFPLEMRVVPIVREEDGLAKSSRNVYLSESERQEAPAINEALQLARDNFLANGDAEKALAKAKAHIHARTHGRIDYIELLTYPDLTPVTTATQQVLLAAAVYIGKTRLIDNCIFTVKEGL</sequence>
<evidence type="ECO:0000256" key="7">
    <source>
        <dbReference type="ARBA" id="ARBA00022840"/>
    </source>
</evidence>
<dbReference type="Pfam" id="PF02569">
    <property type="entry name" value="Pantoate_ligase"/>
    <property type="match status" value="1"/>
</dbReference>
<feature type="binding site" evidence="9">
    <location>
        <position position="62"/>
    </location>
    <ligand>
        <name>beta-alanine</name>
        <dbReference type="ChEBI" id="CHEBI:57966"/>
    </ligand>
</feature>
<proteinExistence type="inferred from homology"/>
<dbReference type="EC" id="6.3.2.1" evidence="9"/>
<comment type="pathway">
    <text evidence="1 9">Cofactor biosynthesis; (R)-pantothenate biosynthesis; (R)-pantothenate from (R)-pantoate and beta-alanine: step 1/1.</text>
</comment>
<dbReference type="GO" id="GO:0015940">
    <property type="term" value="P:pantothenate biosynthetic process"/>
    <property type="evidence" value="ECO:0007669"/>
    <property type="project" value="UniProtKB-UniRule"/>
</dbReference>
<comment type="similarity">
    <text evidence="2 9">Belongs to the pantothenate synthetase family.</text>
</comment>
<dbReference type="NCBIfam" id="TIGR00018">
    <property type="entry name" value="panC"/>
    <property type="match status" value="1"/>
</dbReference>
<name>A0A2X0XMV3_9BACI</name>
<evidence type="ECO:0000256" key="4">
    <source>
        <dbReference type="ARBA" id="ARBA00022598"/>
    </source>
</evidence>